<dbReference type="EMBL" id="GBRH01230856">
    <property type="protein sequence ID" value="JAD67039.1"/>
    <property type="molecule type" value="Transcribed_RNA"/>
</dbReference>
<accession>A0A0A9BSM3</accession>
<dbReference type="AlphaFoldDB" id="A0A0A9BSM3"/>
<name>A0A0A9BSM3_ARUDO</name>
<sequence length="25" mass="3193">MNLYAWLVLFYRIKNHSKYQLNYTL</sequence>
<proteinExistence type="predicted"/>
<reference evidence="1" key="1">
    <citation type="submission" date="2014-09" db="EMBL/GenBank/DDBJ databases">
        <authorList>
            <person name="Magalhaes I.L.F."/>
            <person name="Oliveira U."/>
            <person name="Santos F.R."/>
            <person name="Vidigal T.H.D.A."/>
            <person name="Brescovit A.D."/>
            <person name="Santos A.J."/>
        </authorList>
    </citation>
    <scope>NUCLEOTIDE SEQUENCE</scope>
    <source>
        <tissue evidence="1">Shoot tissue taken approximately 20 cm above the soil surface</tissue>
    </source>
</reference>
<protein>
    <submittedName>
        <fullName evidence="1">Uncharacterized protein</fullName>
    </submittedName>
</protein>
<organism evidence="1">
    <name type="scientific">Arundo donax</name>
    <name type="common">Giant reed</name>
    <name type="synonym">Donax arundinaceus</name>
    <dbReference type="NCBI Taxonomy" id="35708"/>
    <lineage>
        <taxon>Eukaryota</taxon>
        <taxon>Viridiplantae</taxon>
        <taxon>Streptophyta</taxon>
        <taxon>Embryophyta</taxon>
        <taxon>Tracheophyta</taxon>
        <taxon>Spermatophyta</taxon>
        <taxon>Magnoliopsida</taxon>
        <taxon>Liliopsida</taxon>
        <taxon>Poales</taxon>
        <taxon>Poaceae</taxon>
        <taxon>PACMAD clade</taxon>
        <taxon>Arundinoideae</taxon>
        <taxon>Arundineae</taxon>
        <taxon>Arundo</taxon>
    </lineage>
</organism>
<reference evidence="1" key="2">
    <citation type="journal article" date="2015" name="Data Brief">
        <title>Shoot transcriptome of the giant reed, Arundo donax.</title>
        <authorList>
            <person name="Barrero R.A."/>
            <person name="Guerrero F.D."/>
            <person name="Moolhuijzen P."/>
            <person name="Goolsby J.A."/>
            <person name="Tidwell J."/>
            <person name="Bellgard S.E."/>
            <person name="Bellgard M.I."/>
        </authorList>
    </citation>
    <scope>NUCLEOTIDE SEQUENCE</scope>
    <source>
        <tissue evidence="1">Shoot tissue taken approximately 20 cm above the soil surface</tissue>
    </source>
</reference>
<evidence type="ECO:0000313" key="1">
    <source>
        <dbReference type="EMBL" id="JAD67039.1"/>
    </source>
</evidence>